<sequence>MMKTSMIKSASFITHQVTLGKLFLKRKMYLHCIFISECGPCSMGQHKQYQGFEPTFLWSNYIPNPDTISLHLLQIYCLL</sequence>
<dbReference type="AlphaFoldDB" id="A0A0E9T8U0"/>
<organism evidence="1">
    <name type="scientific">Anguilla anguilla</name>
    <name type="common">European freshwater eel</name>
    <name type="synonym">Muraena anguilla</name>
    <dbReference type="NCBI Taxonomy" id="7936"/>
    <lineage>
        <taxon>Eukaryota</taxon>
        <taxon>Metazoa</taxon>
        <taxon>Chordata</taxon>
        <taxon>Craniata</taxon>
        <taxon>Vertebrata</taxon>
        <taxon>Euteleostomi</taxon>
        <taxon>Actinopterygii</taxon>
        <taxon>Neopterygii</taxon>
        <taxon>Teleostei</taxon>
        <taxon>Anguilliformes</taxon>
        <taxon>Anguillidae</taxon>
        <taxon>Anguilla</taxon>
    </lineage>
</organism>
<name>A0A0E9T8U0_ANGAN</name>
<dbReference type="EMBL" id="GBXM01059399">
    <property type="protein sequence ID" value="JAH49178.1"/>
    <property type="molecule type" value="Transcribed_RNA"/>
</dbReference>
<proteinExistence type="predicted"/>
<accession>A0A0E9T8U0</accession>
<evidence type="ECO:0000313" key="1">
    <source>
        <dbReference type="EMBL" id="JAH49178.1"/>
    </source>
</evidence>
<protein>
    <submittedName>
        <fullName evidence="1">Uncharacterized protein</fullName>
    </submittedName>
</protein>
<reference evidence="1" key="2">
    <citation type="journal article" date="2015" name="Fish Shellfish Immunol.">
        <title>Early steps in the European eel (Anguilla anguilla)-Vibrio vulnificus interaction in the gills: Role of the RtxA13 toxin.</title>
        <authorList>
            <person name="Callol A."/>
            <person name="Pajuelo D."/>
            <person name="Ebbesson L."/>
            <person name="Teles M."/>
            <person name="MacKenzie S."/>
            <person name="Amaro C."/>
        </authorList>
    </citation>
    <scope>NUCLEOTIDE SEQUENCE</scope>
</reference>
<reference evidence="1" key="1">
    <citation type="submission" date="2014-11" db="EMBL/GenBank/DDBJ databases">
        <authorList>
            <person name="Amaro Gonzalez C."/>
        </authorList>
    </citation>
    <scope>NUCLEOTIDE SEQUENCE</scope>
</reference>